<dbReference type="Proteomes" id="UP001374535">
    <property type="component" value="Chromosome 6"/>
</dbReference>
<dbReference type="InterPro" id="IPR018359">
    <property type="entry name" value="Bromodomain_CS"/>
</dbReference>
<keyword evidence="7 12" id="KW-0103">Bromodomain</keyword>
<evidence type="ECO:0000256" key="8">
    <source>
        <dbReference type="ARBA" id="ARBA00023159"/>
    </source>
</evidence>
<dbReference type="EMBL" id="CP144695">
    <property type="protein sequence ID" value="WVZ08129.1"/>
    <property type="molecule type" value="Genomic_DNA"/>
</dbReference>
<dbReference type="PROSITE" id="PS00633">
    <property type="entry name" value="BROMODOMAIN_1"/>
    <property type="match status" value="1"/>
</dbReference>
<evidence type="ECO:0000256" key="10">
    <source>
        <dbReference type="ARBA" id="ARBA00023242"/>
    </source>
</evidence>
<keyword evidence="4" id="KW-0808">Transferase</keyword>
<evidence type="ECO:0000256" key="6">
    <source>
        <dbReference type="ARBA" id="ARBA00023015"/>
    </source>
</evidence>
<dbReference type="InterPro" id="IPR001487">
    <property type="entry name" value="Bromodomain"/>
</dbReference>
<evidence type="ECO:0000256" key="7">
    <source>
        <dbReference type="ARBA" id="ARBA00023117"/>
    </source>
</evidence>
<feature type="region of interest" description="Disordered" evidence="13">
    <location>
        <begin position="95"/>
        <end position="246"/>
    </location>
</feature>
<evidence type="ECO:0000256" key="13">
    <source>
        <dbReference type="SAM" id="MobiDB-lite"/>
    </source>
</evidence>
<evidence type="ECO:0000256" key="11">
    <source>
        <dbReference type="ARBA" id="ARBA00023315"/>
    </source>
</evidence>
<feature type="compositionally biased region" description="Low complexity" evidence="13">
    <location>
        <begin position="132"/>
        <end position="151"/>
    </location>
</feature>
<accession>A0AAQ3NDJ3</accession>
<keyword evidence="11" id="KW-0012">Acyltransferase</keyword>
<name>A0AAQ3NDJ3_VIGMU</name>
<dbReference type="AlphaFoldDB" id="A0AAQ3NDJ3"/>
<evidence type="ECO:0000256" key="4">
    <source>
        <dbReference type="ARBA" id="ARBA00022679"/>
    </source>
</evidence>
<dbReference type="SUPFAM" id="SSF47370">
    <property type="entry name" value="Bromodomain"/>
    <property type="match status" value="1"/>
</dbReference>
<dbReference type="GO" id="GO:0005634">
    <property type="term" value="C:nucleus"/>
    <property type="evidence" value="ECO:0007669"/>
    <property type="project" value="UniProtKB-SubCell"/>
</dbReference>
<dbReference type="SMART" id="SM00297">
    <property type="entry name" value="BROMO"/>
    <property type="match status" value="1"/>
</dbReference>
<dbReference type="GO" id="GO:0045944">
    <property type="term" value="P:positive regulation of transcription by RNA polymerase II"/>
    <property type="evidence" value="ECO:0007669"/>
    <property type="project" value="TreeGrafter"/>
</dbReference>
<feature type="compositionally biased region" description="Polar residues" evidence="13">
    <location>
        <begin position="102"/>
        <end position="122"/>
    </location>
</feature>
<keyword evidence="5" id="KW-0156">Chromatin regulator</keyword>
<dbReference type="PROSITE" id="PS50014">
    <property type="entry name" value="BROMODOMAIN_2"/>
    <property type="match status" value="1"/>
</dbReference>
<dbReference type="Pfam" id="PF00439">
    <property type="entry name" value="Bromodomain"/>
    <property type="match status" value="1"/>
</dbReference>
<evidence type="ECO:0000256" key="1">
    <source>
        <dbReference type="ARBA" id="ARBA00004123"/>
    </source>
</evidence>
<evidence type="ECO:0000313" key="16">
    <source>
        <dbReference type="EMBL" id="WVZ08129.1"/>
    </source>
</evidence>
<dbReference type="EC" id="2.3.1.48" evidence="3"/>
<dbReference type="Gene3D" id="1.20.920.10">
    <property type="entry name" value="Bromodomain-like"/>
    <property type="match status" value="1"/>
</dbReference>
<dbReference type="GO" id="GO:0010484">
    <property type="term" value="F:histone H3 acetyltransferase activity"/>
    <property type="evidence" value="ECO:0007669"/>
    <property type="project" value="TreeGrafter"/>
</dbReference>
<dbReference type="SUPFAM" id="SSF55729">
    <property type="entry name" value="Acyl-CoA N-acyltransferases (Nat)"/>
    <property type="match status" value="1"/>
</dbReference>
<evidence type="ECO:0000313" key="17">
    <source>
        <dbReference type="Proteomes" id="UP001374535"/>
    </source>
</evidence>
<dbReference type="PROSITE" id="PS51186">
    <property type="entry name" value="GNAT"/>
    <property type="match status" value="1"/>
</dbReference>
<keyword evidence="17" id="KW-1185">Reference proteome</keyword>
<dbReference type="PRINTS" id="PR00503">
    <property type="entry name" value="BROMODOMAIN"/>
</dbReference>
<protein>
    <recommendedName>
        <fullName evidence="3">histone acetyltransferase</fullName>
        <ecNumber evidence="3">2.3.1.48</ecNumber>
    </recommendedName>
</protein>
<evidence type="ECO:0000256" key="3">
    <source>
        <dbReference type="ARBA" id="ARBA00013184"/>
    </source>
</evidence>
<dbReference type="GO" id="GO:0000123">
    <property type="term" value="C:histone acetyltransferase complex"/>
    <property type="evidence" value="ECO:0007669"/>
    <property type="project" value="TreeGrafter"/>
</dbReference>
<reference evidence="16 17" key="1">
    <citation type="journal article" date="2023" name="Life. Sci Alliance">
        <title>Evolutionary insights into 3D genome organization and epigenetic landscape of Vigna mungo.</title>
        <authorList>
            <person name="Junaid A."/>
            <person name="Singh B."/>
            <person name="Bhatia S."/>
        </authorList>
    </citation>
    <scope>NUCLEOTIDE SEQUENCE [LARGE SCALE GENOMIC DNA]</scope>
    <source>
        <strain evidence="16">Urdbean</strain>
    </source>
</reference>
<dbReference type="InterPro" id="IPR000182">
    <property type="entry name" value="GNAT_dom"/>
</dbReference>
<dbReference type="InterPro" id="IPR037800">
    <property type="entry name" value="GCN5"/>
</dbReference>
<keyword evidence="6" id="KW-0805">Transcription regulation</keyword>
<evidence type="ECO:0000259" key="15">
    <source>
        <dbReference type="PROSITE" id="PS51186"/>
    </source>
</evidence>
<evidence type="ECO:0000256" key="9">
    <source>
        <dbReference type="ARBA" id="ARBA00023163"/>
    </source>
</evidence>
<keyword evidence="10" id="KW-0539">Nucleus</keyword>
<dbReference type="InterPro" id="IPR016181">
    <property type="entry name" value="Acyl_CoA_acyltransferase"/>
</dbReference>
<dbReference type="CDD" id="cd05509">
    <property type="entry name" value="Bromo_gcn5_like"/>
    <property type="match status" value="1"/>
</dbReference>
<organism evidence="16 17">
    <name type="scientific">Vigna mungo</name>
    <name type="common">Black gram</name>
    <name type="synonym">Phaseolus mungo</name>
    <dbReference type="NCBI Taxonomy" id="3915"/>
    <lineage>
        <taxon>Eukaryota</taxon>
        <taxon>Viridiplantae</taxon>
        <taxon>Streptophyta</taxon>
        <taxon>Embryophyta</taxon>
        <taxon>Tracheophyta</taxon>
        <taxon>Spermatophyta</taxon>
        <taxon>Magnoliopsida</taxon>
        <taxon>eudicotyledons</taxon>
        <taxon>Gunneridae</taxon>
        <taxon>Pentapetalae</taxon>
        <taxon>rosids</taxon>
        <taxon>fabids</taxon>
        <taxon>Fabales</taxon>
        <taxon>Fabaceae</taxon>
        <taxon>Papilionoideae</taxon>
        <taxon>50 kb inversion clade</taxon>
        <taxon>NPAAA clade</taxon>
        <taxon>indigoferoid/millettioid clade</taxon>
        <taxon>Phaseoleae</taxon>
        <taxon>Vigna</taxon>
    </lineage>
</organism>
<keyword evidence="9" id="KW-0804">Transcription</keyword>
<gene>
    <name evidence="16" type="ORF">V8G54_021475</name>
</gene>
<evidence type="ECO:0000256" key="12">
    <source>
        <dbReference type="PROSITE-ProRule" id="PRU00035"/>
    </source>
</evidence>
<evidence type="ECO:0000256" key="5">
    <source>
        <dbReference type="ARBA" id="ARBA00022853"/>
    </source>
</evidence>
<sequence length="666" mass="74001">MIDEGSDSILIFRDYAFSGREGRSFSLRVFLYRGGFTGLISGGGLLSVSQPGPPGCRERRTYIVIPSGQSLEKMGAQEDTLEEALQTEQHLDVMPESCAGPSEQTKSIDPSIQSSERANPNMESHGGGPLRSRSSQSPSPSHSASASATSSIHKRKRASEDHAPPFPPSSFSADTRDGALTSNDDLESISARGADSDSDDDSEDAVVDDDEEDYDNDSSMRTFTASRLGNPPSAPRNTKLKTDNSAVKIENSDGAKDAANAGAGAMEIGPVPSIVVKEDPTKIFTDNLQTSGAYTAREESLKKEEEAGRLKFVCHSNDGVDEHMVDWIEEYICSTTSQYAQGVYCSTCHGQSVMVIRRNHVVGGITYRPYASQKFGEIAFCAITADEQVKGYGTRLMNHLKQYARDVDGLTHFLTYADNNAVGYFIKQDYDGGILMECKIDPKLPYTDLSTMIRRQRQAIDEKIRELSNCHIVYTGIDFQKKEAGIPKKIIDDIPGLREAGWTPDQWGHSRFRSLNVSTDNTTNQKHLSSFMRSLLKASWLYSMLDHADAWPFKEPVDARDVPDYYDIIKDPMDLKTMSKRVESELYYVTFEMFVADVRRMFANARTYNSPETIYYKCATRHVPTLPPPSLPFSCDVSYIYDFQCRLESHFQSKVQAGLQSGSKIQ</sequence>
<keyword evidence="8" id="KW-0010">Activator</keyword>
<dbReference type="PANTHER" id="PTHR45750">
    <property type="entry name" value="GH11602P"/>
    <property type="match status" value="1"/>
</dbReference>
<feature type="domain" description="N-acetyltransferase" evidence="15">
    <location>
        <begin position="299"/>
        <end position="441"/>
    </location>
</feature>
<evidence type="ECO:0000256" key="2">
    <source>
        <dbReference type="ARBA" id="ARBA00008607"/>
    </source>
</evidence>
<feature type="domain" description="Bromo" evidence="14">
    <location>
        <begin position="545"/>
        <end position="616"/>
    </location>
</feature>
<dbReference type="CDD" id="cd04301">
    <property type="entry name" value="NAT_SF"/>
    <property type="match status" value="1"/>
</dbReference>
<feature type="compositionally biased region" description="Acidic residues" evidence="13">
    <location>
        <begin position="196"/>
        <end position="216"/>
    </location>
</feature>
<dbReference type="PANTHER" id="PTHR45750:SF3">
    <property type="entry name" value="HISTONE ACETYLTRANSFERASE"/>
    <property type="match status" value="1"/>
</dbReference>
<proteinExistence type="inferred from homology"/>
<dbReference type="Gene3D" id="3.40.630.30">
    <property type="match status" value="1"/>
</dbReference>
<dbReference type="Pfam" id="PF00583">
    <property type="entry name" value="Acetyltransf_1"/>
    <property type="match status" value="1"/>
</dbReference>
<evidence type="ECO:0000259" key="14">
    <source>
        <dbReference type="PROSITE" id="PS50014"/>
    </source>
</evidence>
<comment type="subcellular location">
    <subcellularLocation>
        <location evidence="1">Nucleus</location>
    </subcellularLocation>
</comment>
<dbReference type="InterPro" id="IPR036427">
    <property type="entry name" value="Bromodomain-like_sf"/>
</dbReference>
<comment type="similarity">
    <text evidence="2">Belongs to the acetyltransferase family. GCN5 subfamily.</text>
</comment>